<dbReference type="PANTHER" id="PTHR10672">
    <property type="entry name" value="ADDUCIN"/>
    <property type="match status" value="1"/>
</dbReference>
<keyword evidence="3" id="KW-0812">Transmembrane</keyword>
<reference evidence="5" key="1">
    <citation type="submission" date="2025-08" db="UniProtKB">
        <authorList>
            <consortium name="Ensembl"/>
        </authorList>
    </citation>
    <scope>IDENTIFICATION</scope>
</reference>
<dbReference type="PANTHER" id="PTHR10672:SF6">
    <property type="entry name" value="BETA-ADDUCIN"/>
    <property type="match status" value="1"/>
</dbReference>
<evidence type="ECO:0000256" key="3">
    <source>
        <dbReference type="SAM" id="Phobius"/>
    </source>
</evidence>
<proteinExistence type="inferred from homology"/>
<dbReference type="InterPro" id="IPR001303">
    <property type="entry name" value="Aldolase_II/adducin_N"/>
</dbReference>
<evidence type="ECO:0000313" key="5">
    <source>
        <dbReference type="Ensembl" id="ENSSCAP00000022054.1"/>
    </source>
</evidence>
<evidence type="ECO:0000256" key="2">
    <source>
        <dbReference type="ARBA" id="ARBA00006274"/>
    </source>
</evidence>
<dbReference type="GO" id="GO:0005856">
    <property type="term" value="C:cytoskeleton"/>
    <property type="evidence" value="ECO:0007669"/>
    <property type="project" value="TreeGrafter"/>
</dbReference>
<dbReference type="InterPro" id="IPR051017">
    <property type="entry name" value="Aldolase-II_Adducin_sf"/>
</dbReference>
<dbReference type="Proteomes" id="UP000694409">
    <property type="component" value="Unassembled WGS sequence"/>
</dbReference>
<keyword evidence="3" id="KW-0472">Membrane</keyword>
<dbReference type="GeneTree" id="ENSGT00940000159299"/>
<feature type="domain" description="Class II aldolase/adducin N-terminal" evidence="4">
    <location>
        <begin position="149"/>
        <end position="211"/>
    </location>
</feature>
<reference evidence="5" key="2">
    <citation type="submission" date="2025-09" db="UniProtKB">
        <authorList>
            <consortium name="Ensembl"/>
        </authorList>
    </citation>
    <scope>IDENTIFICATION</scope>
</reference>
<dbReference type="GO" id="GO:0051016">
    <property type="term" value="P:barbed-end actin filament capping"/>
    <property type="evidence" value="ECO:0007669"/>
    <property type="project" value="TreeGrafter"/>
</dbReference>
<dbReference type="Gene3D" id="3.40.225.10">
    <property type="entry name" value="Class II aldolase/adducin N-terminal domain"/>
    <property type="match status" value="1"/>
</dbReference>
<name>A0A8C9NSP1_SERCA</name>
<dbReference type="AlphaFoldDB" id="A0A8C9NSP1"/>
<comment type="similarity">
    <text evidence="2">Belongs to the aldolase class II family. Adducin subfamily.</text>
</comment>
<accession>A0A8C9NSP1</accession>
<dbReference type="SUPFAM" id="SSF53639">
    <property type="entry name" value="AraD/HMP-PK domain-like"/>
    <property type="match status" value="1"/>
</dbReference>
<dbReference type="Pfam" id="PF00596">
    <property type="entry name" value="Aldolase_II"/>
    <property type="match status" value="1"/>
</dbReference>
<organism evidence="5 6">
    <name type="scientific">Serinus canaria</name>
    <name type="common">Island canary</name>
    <name type="synonym">Fringilla canaria</name>
    <dbReference type="NCBI Taxonomy" id="9135"/>
    <lineage>
        <taxon>Eukaryota</taxon>
        <taxon>Metazoa</taxon>
        <taxon>Chordata</taxon>
        <taxon>Craniata</taxon>
        <taxon>Vertebrata</taxon>
        <taxon>Euteleostomi</taxon>
        <taxon>Archelosauria</taxon>
        <taxon>Archosauria</taxon>
        <taxon>Dinosauria</taxon>
        <taxon>Saurischia</taxon>
        <taxon>Theropoda</taxon>
        <taxon>Coelurosauria</taxon>
        <taxon>Aves</taxon>
        <taxon>Neognathae</taxon>
        <taxon>Neoaves</taxon>
        <taxon>Telluraves</taxon>
        <taxon>Australaves</taxon>
        <taxon>Passeriformes</taxon>
        <taxon>Passeroidea</taxon>
        <taxon>Fringillidae</taxon>
        <taxon>Carduelinae</taxon>
        <taxon>Serinus</taxon>
    </lineage>
</organism>
<feature type="transmembrane region" description="Helical" evidence="3">
    <location>
        <begin position="384"/>
        <end position="402"/>
    </location>
</feature>
<keyword evidence="6" id="KW-1185">Reference proteome</keyword>
<evidence type="ECO:0000313" key="6">
    <source>
        <dbReference type="Proteomes" id="UP000694409"/>
    </source>
</evidence>
<evidence type="ECO:0000256" key="1">
    <source>
        <dbReference type="ARBA" id="ARBA00004413"/>
    </source>
</evidence>
<sequence>CCHQAGDAGTTSEPPNCGYHWHQVSSATLTVSPSWWCHYCHVTELAVPPLPRHQGNAVPDTKLPMPPSFREELESLIQEQMKKGNNSSHIWALRQIADFMATTSPATLPTSPMGGPQSPGLASVTPINDLHGTEGPALAKGERLMRCKVGSIHRLLDLYGWAQLGHAAVTLRVSKEQEHFLVAPQGLACSEVTAASLVKVNVLGAVVEQGSTGFLCPLSAPHCHPHAPSCASSQPRSPPCASSGLSPAVPRCPVPSGARCPQVSALASAGGAENLIVLERGAQEQRGPQGLSAVRRAGATFGPLHKSRLGEHEFEALMRMLDNLVSAKTRPKRGGDKADFIRGSVSSCREGPCSIQSIYINIYCIYLCKYIYINKCIYLINIYLYNRYIYIFIFYVNIYLYIR</sequence>
<comment type="subcellular location">
    <subcellularLocation>
        <location evidence="1">Cell membrane</location>
        <topology evidence="1">Peripheral membrane protein</topology>
        <orientation evidence="1">Cytoplasmic side</orientation>
    </subcellularLocation>
</comment>
<dbReference type="GO" id="GO:0005886">
    <property type="term" value="C:plasma membrane"/>
    <property type="evidence" value="ECO:0007669"/>
    <property type="project" value="UniProtKB-SubCell"/>
</dbReference>
<evidence type="ECO:0000259" key="4">
    <source>
        <dbReference type="Pfam" id="PF00596"/>
    </source>
</evidence>
<protein>
    <submittedName>
        <fullName evidence="5">Adducin 2</fullName>
    </submittedName>
</protein>
<keyword evidence="3" id="KW-1133">Transmembrane helix</keyword>
<dbReference type="GO" id="GO:0051015">
    <property type="term" value="F:actin filament binding"/>
    <property type="evidence" value="ECO:0007669"/>
    <property type="project" value="TreeGrafter"/>
</dbReference>
<dbReference type="Ensembl" id="ENSSCAT00000024574.1">
    <property type="protein sequence ID" value="ENSSCAP00000022054.1"/>
    <property type="gene ID" value="ENSSCAG00000015842.1"/>
</dbReference>
<gene>
    <name evidence="5" type="primary">ADD2</name>
</gene>
<dbReference type="InterPro" id="IPR036409">
    <property type="entry name" value="Aldolase_II/adducin_N_sf"/>
</dbReference>
<dbReference type="GO" id="GO:0014069">
    <property type="term" value="C:postsynaptic density"/>
    <property type="evidence" value="ECO:0007669"/>
    <property type="project" value="TreeGrafter"/>
</dbReference>